<dbReference type="GO" id="GO:0006351">
    <property type="term" value="P:DNA-templated transcription"/>
    <property type="evidence" value="ECO:0007669"/>
    <property type="project" value="InterPro"/>
</dbReference>
<dbReference type="GO" id="GO:0008270">
    <property type="term" value="F:zinc ion binding"/>
    <property type="evidence" value="ECO:0007669"/>
    <property type="project" value="InterPro"/>
</dbReference>
<evidence type="ECO:0000256" key="1">
    <source>
        <dbReference type="ARBA" id="ARBA00022723"/>
    </source>
</evidence>
<keyword evidence="10" id="KW-1185">Reference proteome</keyword>
<proteinExistence type="predicted"/>
<dbReference type="Pfam" id="PF04082">
    <property type="entry name" value="Fungal_trans"/>
    <property type="match status" value="1"/>
</dbReference>
<feature type="domain" description="Zn(2)-C6 fungal-type" evidence="8">
    <location>
        <begin position="28"/>
        <end position="61"/>
    </location>
</feature>
<dbReference type="SMART" id="SM00906">
    <property type="entry name" value="Fungal_trans"/>
    <property type="match status" value="1"/>
</dbReference>
<dbReference type="PANTHER" id="PTHR47424">
    <property type="entry name" value="REGULATORY PROTEIN GAL4"/>
    <property type="match status" value="1"/>
</dbReference>
<dbReference type="OrthoDB" id="424974at2759"/>
<accession>A0A9P8V040</accession>
<dbReference type="CDD" id="cd12148">
    <property type="entry name" value="fungal_TF_MHR"/>
    <property type="match status" value="1"/>
</dbReference>
<organism evidence="9 10">
    <name type="scientific">Plectosphaerella plurivora</name>
    <dbReference type="NCBI Taxonomy" id="936078"/>
    <lineage>
        <taxon>Eukaryota</taxon>
        <taxon>Fungi</taxon>
        <taxon>Dikarya</taxon>
        <taxon>Ascomycota</taxon>
        <taxon>Pezizomycotina</taxon>
        <taxon>Sordariomycetes</taxon>
        <taxon>Hypocreomycetidae</taxon>
        <taxon>Glomerellales</taxon>
        <taxon>Plectosphaerellaceae</taxon>
        <taxon>Plectosphaerella</taxon>
    </lineage>
</organism>
<dbReference type="InterPro" id="IPR051127">
    <property type="entry name" value="Fungal_SecMet_Regulators"/>
</dbReference>
<evidence type="ECO:0000256" key="2">
    <source>
        <dbReference type="ARBA" id="ARBA00023015"/>
    </source>
</evidence>
<dbReference type="Proteomes" id="UP000770015">
    <property type="component" value="Unassembled WGS sequence"/>
</dbReference>
<dbReference type="GO" id="GO:0000435">
    <property type="term" value="P:positive regulation of transcription from RNA polymerase II promoter by galactose"/>
    <property type="evidence" value="ECO:0007669"/>
    <property type="project" value="TreeGrafter"/>
</dbReference>
<keyword evidence="7" id="KW-0472">Membrane</keyword>
<evidence type="ECO:0000256" key="6">
    <source>
        <dbReference type="SAM" id="MobiDB-lite"/>
    </source>
</evidence>
<dbReference type="PANTHER" id="PTHR47424:SF3">
    <property type="entry name" value="REGULATORY PROTEIN GAL4"/>
    <property type="match status" value="1"/>
</dbReference>
<dbReference type="Pfam" id="PF00172">
    <property type="entry name" value="Zn_clus"/>
    <property type="match status" value="1"/>
</dbReference>
<dbReference type="GO" id="GO:0000978">
    <property type="term" value="F:RNA polymerase II cis-regulatory region sequence-specific DNA binding"/>
    <property type="evidence" value="ECO:0007669"/>
    <property type="project" value="TreeGrafter"/>
</dbReference>
<feature type="transmembrane region" description="Helical" evidence="7">
    <location>
        <begin position="576"/>
        <end position="595"/>
    </location>
</feature>
<evidence type="ECO:0000256" key="3">
    <source>
        <dbReference type="ARBA" id="ARBA00023125"/>
    </source>
</evidence>
<sequence>MPEPPGSQMPSEDAPLGRPVKRKRVALACESCRDRKVRCDGGKPVCRPCSKRAECTAPCVYSVISNSAKQVSEQEYIASLRRQVNDLNQVIDTLGSSGQDCHDGVRGHHDGNVPTADDPSPVNAMGASMAVHSPGAPLQDAEYYGQSSVHSLLQHVPGLERPSRQQQHGSRVPPSERADALLQPEYALPPRRTANTLLDLYFDNLHIFYPWVHSVSFRAQFDALWELDGQADSPPTGDIGLGGDKCPPRTFYCALNAMFALGCEFSDFPDRQAASAAFYARARGLLDGQILDHSSISLLQVLLLVSHYLLTTQYPTSCYNMIGLACRMAVGLGLHLDKTGPRRSKLEIQMRRRLWHGCFQMDMFVSMTLGRPPSVMANNDIPLPDAVDDVYLQAQGEGPCQPADLPSQNTFMVINIKLMKILGLVLGRVYFPAQQQHAQSQGELPELNTLMHLDALLQEAKREIPAPLDWDRPPPLDSEPMSDRYRIFRRQANVLAARWLHLRVLLYRPSFTSVCEAARPPPSRREQSNQPDPPGPFVFENELESVVRSQCAELCVKYACDLVESVARATLEAATGAWWFSLFYLITSGVIIVLAECTRIQKQAFDGPALVRAWELCSATLQRLGADHERAREYLQSLQILRERTLQLYVDASDHLPSTTAHPRAGVAAEGPLTSRPEQHHLQHPQQQVDEYYGTFDDALWNNNVVSGTGFFEHDWGAPFLFENLGEDWLEGSFPLQGGDGGLQNHI</sequence>
<protein>
    <submittedName>
        <fullName evidence="9">Fungal-specific transcription factor domain-containing protein</fullName>
    </submittedName>
</protein>
<keyword evidence="1" id="KW-0479">Metal-binding</keyword>
<dbReference type="CDD" id="cd00067">
    <property type="entry name" value="GAL4"/>
    <property type="match status" value="1"/>
</dbReference>
<keyword evidence="7" id="KW-1133">Transmembrane helix</keyword>
<keyword evidence="4" id="KW-0804">Transcription</keyword>
<keyword evidence="2" id="KW-0805">Transcription regulation</keyword>
<evidence type="ECO:0000259" key="8">
    <source>
        <dbReference type="PROSITE" id="PS50048"/>
    </source>
</evidence>
<reference evidence="9" key="1">
    <citation type="journal article" date="2021" name="Nat. Commun.">
        <title>Genetic determinants of endophytism in the Arabidopsis root mycobiome.</title>
        <authorList>
            <person name="Mesny F."/>
            <person name="Miyauchi S."/>
            <person name="Thiergart T."/>
            <person name="Pickel B."/>
            <person name="Atanasova L."/>
            <person name="Karlsson M."/>
            <person name="Huettel B."/>
            <person name="Barry K.W."/>
            <person name="Haridas S."/>
            <person name="Chen C."/>
            <person name="Bauer D."/>
            <person name="Andreopoulos W."/>
            <person name="Pangilinan J."/>
            <person name="LaButti K."/>
            <person name="Riley R."/>
            <person name="Lipzen A."/>
            <person name="Clum A."/>
            <person name="Drula E."/>
            <person name="Henrissat B."/>
            <person name="Kohler A."/>
            <person name="Grigoriev I.V."/>
            <person name="Martin F.M."/>
            <person name="Hacquard S."/>
        </authorList>
    </citation>
    <scope>NUCLEOTIDE SEQUENCE</scope>
    <source>
        <strain evidence="9">MPI-SDFR-AT-0117</strain>
    </source>
</reference>
<dbReference type="EMBL" id="JAGSXJ010000049">
    <property type="protein sequence ID" value="KAH6661793.1"/>
    <property type="molecule type" value="Genomic_DNA"/>
</dbReference>
<dbReference type="SUPFAM" id="SSF57701">
    <property type="entry name" value="Zn2/Cys6 DNA-binding domain"/>
    <property type="match status" value="1"/>
</dbReference>
<evidence type="ECO:0000256" key="4">
    <source>
        <dbReference type="ARBA" id="ARBA00023163"/>
    </source>
</evidence>
<dbReference type="GO" id="GO:0005634">
    <property type="term" value="C:nucleus"/>
    <property type="evidence" value="ECO:0007669"/>
    <property type="project" value="TreeGrafter"/>
</dbReference>
<dbReference type="InterPro" id="IPR001138">
    <property type="entry name" value="Zn2Cys6_DnaBD"/>
</dbReference>
<comment type="caution">
    <text evidence="9">The sequence shown here is derived from an EMBL/GenBank/DDBJ whole genome shotgun (WGS) entry which is preliminary data.</text>
</comment>
<name>A0A9P8V040_9PEZI</name>
<dbReference type="SMART" id="SM00066">
    <property type="entry name" value="GAL4"/>
    <property type="match status" value="1"/>
</dbReference>
<gene>
    <name evidence="9" type="ORF">F5X68DRAFT_178500</name>
</gene>
<feature type="region of interest" description="Disordered" evidence="6">
    <location>
        <begin position="1"/>
        <end position="20"/>
    </location>
</feature>
<keyword evidence="7" id="KW-0812">Transmembrane</keyword>
<dbReference type="PROSITE" id="PS50048">
    <property type="entry name" value="ZN2_CY6_FUNGAL_2"/>
    <property type="match status" value="1"/>
</dbReference>
<evidence type="ECO:0000313" key="9">
    <source>
        <dbReference type="EMBL" id="KAH6661793.1"/>
    </source>
</evidence>
<dbReference type="AlphaFoldDB" id="A0A9P8V040"/>
<dbReference type="InterPro" id="IPR036864">
    <property type="entry name" value="Zn2-C6_fun-type_DNA-bd_sf"/>
</dbReference>
<evidence type="ECO:0000313" key="10">
    <source>
        <dbReference type="Proteomes" id="UP000770015"/>
    </source>
</evidence>
<dbReference type="Gene3D" id="4.10.240.10">
    <property type="entry name" value="Zn(2)-C6 fungal-type DNA-binding domain"/>
    <property type="match status" value="1"/>
</dbReference>
<keyword evidence="5" id="KW-0539">Nucleus</keyword>
<dbReference type="GO" id="GO:0000981">
    <property type="term" value="F:DNA-binding transcription factor activity, RNA polymerase II-specific"/>
    <property type="evidence" value="ECO:0007669"/>
    <property type="project" value="InterPro"/>
</dbReference>
<keyword evidence="3" id="KW-0238">DNA-binding</keyword>
<evidence type="ECO:0000256" key="5">
    <source>
        <dbReference type="ARBA" id="ARBA00023242"/>
    </source>
</evidence>
<dbReference type="InterPro" id="IPR007219">
    <property type="entry name" value="XnlR_reg_dom"/>
</dbReference>
<evidence type="ECO:0000256" key="7">
    <source>
        <dbReference type="SAM" id="Phobius"/>
    </source>
</evidence>